<dbReference type="Proteomes" id="UP000541610">
    <property type="component" value="Unassembled WGS sequence"/>
</dbReference>
<comment type="caution">
    <text evidence="3">The sequence shown here is derived from an EMBL/GenBank/DDBJ whole genome shotgun (WGS) entry which is preliminary data.</text>
</comment>
<evidence type="ECO:0000313" key="4">
    <source>
        <dbReference type="Proteomes" id="UP000541610"/>
    </source>
</evidence>
<protein>
    <submittedName>
        <fullName evidence="3">Uncharacterized protein</fullName>
    </submittedName>
</protein>
<dbReference type="AlphaFoldDB" id="A0A7J6NMP9"/>
<evidence type="ECO:0000256" key="2">
    <source>
        <dbReference type="SAM" id="MobiDB-lite"/>
    </source>
</evidence>
<feature type="coiled-coil region" evidence="1">
    <location>
        <begin position="957"/>
        <end position="1012"/>
    </location>
</feature>
<keyword evidence="1" id="KW-0175">Coiled coil</keyword>
<reference evidence="3 4" key="1">
    <citation type="submission" date="2020-04" db="EMBL/GenBank/DDBJ databases">
        <title>Perkinsus olseni comparative genomics.</title>
        <authorList>
            <person name="Bogema D.R."/>
        </authorList>
    </citation>
    <scope>NUCLEOTIDE SEQUENCE [LARGE SCALE GENOMIC DNA]</scope>
    <source>
        <strain evidence="3">00978-12</strain>
    </source>
</reference>
<proteinExistence type="predicted"/>
<feature type="region of interest" description="Disordered" evidence="2">
    <location>
        <begin position="848"/>
        <end position="867"/>
    </location>
</feature>
<evidence type="ECO:0000313" key="3">
    <source>
        <dbReference type="EMBL" id="KAF4685095.1"/>
    </source>
</evidence>
<name>A0A7J6NMP9_PEROL</name>
<organism evidence="3 4">
    <name type="scientific">Perkinsus olseni</name>
    <name type="common">Perkinsus atlanticus</name>
    <dbReference type="NCBI Taxonomy" id="32597"/>
    <lineage>
        <taxon>Eukaryota</taxon>
        <taxon>Sar</taxon>
        <taxon>Alveolata</taxon>
        <taxon>Perkinsozoa</taxon>
        <taxon>Perkinsea</taxon>
        <taxon>Perkinsida</taxon>
        <taxon>Perkinsidae</taxon>
        <taxon>Perkinsus</taxon>
    </lineage>
</organism>
<feature type="compositionally biased region" description="Polar residues" evidence="2">
    <location>
        <begin position="854"/>
        <end position="865"/>
    </location>
</feature>
<sequence length="1079" mass="119537">MLKMTHPPLSGRRQCTRHLSRPVLLFLTRSRKGPSRRKNTPNVAVHLLHTGGVTRKSARRQFLRAFGEAKNGFGSDENSAVGRALSCVVPRLTEKELVEAIRVVGARKLPNKNLREILGRLLNRLGSDAELLAATCRAVESCDHVKDQRQAQICVEALAVHLEELNLPAISAFCSLGKFQPKMLLANEGVETTPEMMTRICEIARKNPEADFGIFRDIMVAAGRLGVQPSEEMQHFLAVKISDGISEIRAVRELLQIADAAQRQSCVDYCLMHDVAREAVKLIEKMEIGQLSYLMGIFARQEVYDGEFLERARERLLCLLAIREKVGMSGPQMLSLMTVVSRLNTSLDPEQEVLNLLCMRAKELIPTFSEINITQLLLAVQKRRPVVGEAIHELMDSVMSRDISAWSPCSAATTFCALSKLSHFSEELAVTCLTVVNKKGVSKLGGAQSQQLLAVMSHHAEEIPKGLMKMTLKALVDNFCRPALTGSLNQVQTVAVLTAFAKLGVRQEFAIVSLIRSLTTEVDHKKGGAKLGKNLSSLGTTLPPRTFDLAKTVENLTLENQLDPAHWTSILAAVEGLSAWSPSTAHLCLILRSLMLHHGLQGLRAIHIAQAMKPFCHKEWRDLASNDVVSEIDEEVEGALQSLSDVNGQRFDPGGPDCWLAEFGHSCLSALLRHEVYLISTWSVLTAVRSVLAEFGEACSIEWTAGEAAFLHRLAVVESEEAAADNRARLMVFSQVAEDVVAAVCRNSEELIDCVEALESFPGCQTETDSIHSESSVFEEMNLEDVVDRAVEACFTVERESIPSDGEESVLSNSEDYDWLHEDLAEKLLRGVLELAMEESCSGCEPTIEDRQSEVGSSGANSSHHTVAEVTTPVNTPRLDIATKQASMYAMFGLPTEVVKSEENVASSGLQSPKRRFRDNQLLSLLTPIAASTGVAHVRQGRHTEKDTLDGSGSSALRCLRQEVHRLEEKILGLRQREAEAKRQLVKEKLWLRNAREILQRHEKICEDLHATQRLHREETAAFIAVIAIERERLKSLLERSAGLKTMIEFQREEHAKFMAFVDQPKIRRASEAAQFPSL</sequence>
<gene>
    <name evidence="3" type="ORF">FOZ60_006865</name>
</gene>
<evidence type="ECO:0000256" key="1">
    <source>
        <dbReference type="SAM" id="Coils"/>
    </source>
</evidence>
<accession>A0A7J6NMP9</accession>
<dbReference type="EMBL" id="JABANP010000278">
    <property type="protein sequence ID" value="KAF4685095.1"/>
    <property type="molecule type" value="Genomic_DNA"/>
</dbReference>